<proteinExistence type="predicted"/>
<protein>
    <submittedName>
        <fullName evidence="1">Uncharacterized protein</fullName>
    </submittedName>
</protein>
<reference evidence="1" key="1">
    <citation type="journal article" date="2021" name="Proc. Natl. Acad. Sci. U.S.A.">
        <title>A Catalog of Tens of Thousands of Viruses from Human Metagenomes Reveals Hidden Associations with Chronic Diseases.</title>
        <authorList>
            <person name="Tisza M.J."/>
            <person name="Buck C.B."/>
        </authorList>
    </citation>
    <scope>NUCLEOTIDE SEQUENCE</scope>
    <source>
        <strain evidence="1">Ctuev19</strain>
    </source>
</reference>
<organism evidence="1">
    <name type="scientific">Myoviridae sp. ctuev19</name>
    <dbReference type="NCBI Taxonomy" id="2827716"/>
    <lineage>
        <taxon>Viruses</taxon>
        <taxon>Duplodnaviria</taxon>
        <taxon>Heunggongvirae</taxon>
        <taxon>Uroviricota</taxon>
        <taxon>Caudoviricetes</taxon>
    </lineage>
</organism>
<evidence type="ECO:0000313" key="1">
    <source>
        <dbReference type="EMBL" id="DAF49655.1"/>
    </source>
</evidence>
<dbReference type="EMBL" id="BK032585">
    <property type="protein sequence ID" value="DAF49655.1"/>
    <property type="molecule type" value="Genomic_DNA"/>
</dbReference>
<sequence>MQTVDVIKNLDIFDCIEDLDDAIALVDVFESWLDDLTNVSDTLIKPENLPAWKYSDLPTYFRTLGIARQKMLQISDRFAKAEDGKAVIL</sequence>
<accession>A0A8S5SG80</accession>
<name>A0A8S5SG80_9CAUD</name>